<dbReference type="Pfam" id="PF01509">
    <property type="entry name" value="TruB_N"/>
    <property type="match status" value="1"/>
</dbReference>
<proteinExistence type="inferred from homology"/>
<evidence type="ECO:0000256" key="1">
    <source>
        <dbReference type="ARBA" id="ARBA00008999"/>
    </source>
</evidence>
<name>A0A9N9XLD8_PHYSR</name>
<comment type="similarity">
    <text evidence="1">Belongs to the pseudouridine synthase TruB family.</text>
</comment>
<dbReference type="InterPro" id="IPR039048">
    <property type="entry name" value="Trub2"/>
</dbReference>
<sequence>MPHDSLLLWKALQGIICVYKPAEISVKSLRKKLITKLCKDLSELDVKLRHPNPKLTALPVSSDPHTNSIVETESSENALEDISSSAISSGISHIDLRYHPLVVGPRYLDEDLTVSWSNFLGWNTSGVLLFGLRSGTQYAKFIRENRSTRAYRVTGSFGKATDNGFKTGKVVEKSTWKYINQNHIQQILSAMQASHQKKVFEISGVDIHSQTAYELAAKGPIRPVNSEVPIIYNLKCLDYEGPGFTIEVQCINENENYLTTLIHDIGIRLHSTAHTTAIKCIRHSCFTLEHALLPKHWNLQNITKNMDMCSKLLRDNESVINQTSAVLN</sequence>
<evidence type="ECO:0000313" key="4">
    <source>
        <dbReference type="Proteomes" id="UP001153712"/>
    </source>
</evidence>
<gene>
    <name evidence="3" type="ORF">PHYEVI_LOCUS11</name>
</gene>
<evidence type="ECO:0000313" key="3">
    <source>
        <dbReference type="EMBL" id="CAG9853533.1"/>
    </source>
</evidence>
<dbReference type="AlphaFoldDB" id="A0A9N9XLD8"/>
<protein>
    <recommendedName>
        <fullName evidence="2">Pseudouridine synthase II N-terminal domain-containing protein</fullName>
    </recommendedName>
</protein>
<accession>A0A9N9XLD8</accession>
<dbReference type="PANTHER" id="PTHR13195:SF0">
    <property type="entry name" value="PSEUDOURIDYLATE SYNTHASE TRUB2, MITOCHONDRIAL"/>
    <property type="match status" value="1"/>
</dbReference>
<dbReference type="OrthoDB" id="9995526at2759"/>
<dbReference type="PANTHER" id="PTHR13195">
    <property type="entry name" value="PSEUDOURIDINE SYNTHASE-RELATED"/>
    <property type="match status" value="1"/>
</dbReference>
<dbReference type="SUPFAM" id="SSF55120">
    <property type="entry name" value="Pseudouridine synthase"/>
    <property type="match status" value="1"/>
</dbReference>
<keyword evidence="4" id="KW-1185">Reference proteome</keyword>
<dbReference type="GO" id="GO:0009982">
    <property type="term" value="F:pseudouridine synthase activity"/>
    <property type="evidence" value="ECO:0007669"/>
    <property type="project" value="InterPro"/>
</dbReference>
<reference evidence="3" key="1">
    <citation type="submission" date="2022-01" db="EMBL/GenBank/DDBJ databases">
        <authorList>
            <person name="King R."/>
        </authorList>
    </citation>
    <scope>NUCLEOTIDE SEQUENCE</scope>
</reference>
<dbReference type="GO" id="GO:0001522">
    <property type="term" value="P:pseudouridine synthesis"/>
    <property type="evidence" value="ECO:0007669"/>
    <property type="project" value="InterPro"/>
</dbReference>
<dbReference type="InterPro" id="IPR020103">
    <property type="entry name" value="PsdUridine_synth_cat_dom_sf"/>
</dbReference>
<organism evidence="3 4">
    <name type="scientific">Phyllotreta striolata</name>
    <name type="common">Striped flea beetle</name>
    <name type="synonym">Crioceris striolata</name>
    <dbReference type="NCBI Taxonomy" id="444603"/>
    <lineage>
        <taxon>Eukaryota</taxon>
        <taxon>Metazoa</taxon>
        <taxon>Ecdysozoa</taxon>
        <taxon>Arthropoda</taxon>
        <taxon>Hexapoda</taxon>
        <taxon>Insecta</taxon>
        <taxon>Pterygota</taxon>
        <taxon>Neoptera</taxon>
        <taxon>Endopterygota</taxon>
        <taxon>Coleoptera</taxon>
        <taxon>Polyphaga</taxon>
        <taxon>Cucujiformia</taxon>
        <taxon>Chrysomeloidea</taxon>
        <taxon>Chrysomelidae</taxon>
        <taxon>Galerucinae</taxon>
        <taxon>Alticini</taxon>
        <taxon>Phyllotreta</taxon>
    </lineage>
</organism>
<dbReference type="InterPro" id="IPR002501">
    <property type="entry name" value="PsdUridine_synth_N"/>
</dbReference>
<dbReference type="EMBL" id="OU900094">
    <property type="protein sequence ID" value="CAG9853533.1"/>
    <property type="molecule type" value="Genomic_DNA"/>
</dbReference>
<dbReference type="GO" id="GO:0003723">
    <property type="term" value="F:RNA binding"/>
    <property type="evidence" value="ECO:0007669"/>
    <property type="project" value="InterPro"/>
</dbReference>
<dbReference type="GO" id="GO:0006396">
    <property type="term" value="P:RNA processing"/>
    <property type="evidence" value="ECO:0007669"/>
    <property type="project" value="InterPro"/>
</dbReference>
<dbReference type="Proteomes" id="UP001153712">
    <property type="component" value="Chromosome 1"/>
</dbReference>
<evidence type="ECO:0000259" key="2">
    <source>
        <dbReference type="Pfam" id="PF01509"/>
    </source>
</evidence>
<feature type="domain" description="Pseudouridine synthase II N-terminal" evidence="2">
    <location>
        <begin position="123"/>
        <end position="251"/>
    </location>
</feature>
<dbReference type="Gene3D" id="3.30.2350.10">
    <property type="entry name" value="Pseudouridine synthase"/>
    <property type="match status" value="1"/>
</dbReference>